<dbReference type="Gene3D" id="1.10.287.130">
    <property type="match status" value="1"/>
</dbReference>
<keyword evidence="10" id="KW-1133">Transmembrane helix</keyword>
<sequence length="454" mass="50338">MRSLSFRVLCLTIFFVMVSEVLIYTPSIARFRLTYLTEKLDKAHLAALTIDGSPDRVISQELTFELLDHVGAYEIVVEGPEGDTRSLSRPMFPPGEVEVSLYEPMPMALVFDAFDALFQTGNRILRVTGPAPMEPASTVSITIDEYPLRMVMYDYSWRILTLSVLISVFTAALVFVSLRWLLVRPLERITESLVAFRKRPEDRGTDLDDRGRRDEIGVALRELGLMKEEMRAALRQRTRLAALGTAVSKISHDLRNMLSTATLISDRLAMSQDPDVQKVTPTLVKAIDRAVALCSTTLNFTRETPPLTLAPVRLADLVAELRAELAELKDKDVEVLLSQEGDIVFQADRDQMFRVVANIASNAVNAGADTLRVSAWEASGRLLVDIADNGPGIPEEGRGRLFQPFQFSTRRDGTGLGLTIARDLVQAHGGTLTLERTGSDGSTFRMNLPARTVV</sequence>
<comment type="caution">
    <text evidence="13">The sequence shown here is derived from an EMBL/GenBank/DDBJ whole genome shotgun (WGS) entry which is preliminary data.</text>
</comment>
<dbReference type="InterPro" id="IPR004358">
    <property type="entry name" value="Sig_transdc_His_kin-like_C"/>
</dbReference>
<dbReference type="InterPro" id="IPR036890">
    <property type="entry name" value="HATPase_C_sf"/>
</dbReference>
<evidence type="ECO:0000256" key="8">
    <source>
        <dbReference type="ARBA" id="ARBA00022777"/>
    </source>
</evidence>
<dbReference type="EMBL" id="FNBW01000003">
    <property type="protein sequence ID" value="SDF41196.1"/>
    <property type="molecule type" value="Genomic_DNA"/>
</dbReference>
<dbReference type="SUPFAM" id="SSF47384">
    <property type="entry name" value="Homodimeric domain of signal transducing histidine kinase"/>
    <property type="match status" value="1"/>
</dbReference>
<keyword evidence="8 13" id="KW-0418">Kinase</keyword>
<keyword evidence="7" id="KW-0547">Nucleotide-binding</keyword>
<dbReference type="SUPFAM" id="SSF55874">
    <property type="entry name" value="ATPase domain of HSP90 chaperone/DNA topoisomerase II/histidine kinase"/>
    <property type="match status" value="1"/>
</dbReference>
<dbReference type="AlphaFoldDB" id="A0A8G2EXZ5"/>
<dbReference type="Pfam" id="PF02518">
    <property type="entry name" value="HATPase_c"/>
    <property type="match status" value="1"/>
</dbReference>
<dbReference type="InterPro" id="IPR005467">
    <property type="entry name" value="His_kinase_dom"/>
</dbReference>
<dbReference type="InterPro" id="IPR050980">
    <property type="entry name" value="2C_sensor_his_kinase"/>
</dbReference>
<evidence type="ECO:0000313" key="14">
    <source>
        <dbReference type="Proteomes" id="UP000198615"/>
    </source>
</evidence>
<dbReference type="InterPro" id="IPR003594">
    <property type="entry name" value="HATPase_dom"/>
</dbReference>
<evidence type="ECO:0000313" key="13">
    <source>
        <dbReference type="EMBL" id="SDF41196.1"/>
    </source>
</evidence>
<dbReference type="InterPro" id="IPR003661">
    <property type="entry name" value="HisK_dim/P_dom"/>
</dbReference>
<dbReference type="Proteomes" id="UP000198615">
    <property type="component" value="Unassembled WGS sequence"/>
</dbReference>
<evidence type="ECO:0000256" key="2">
    <source>
        <dbReference type="ARBA" id="ARBA00004651"/>
    </source>
</evidence>
<keyword evidence="5" id="KW-0597">Phosphoprotein</keyword>
<dbReference type="GO" id="GO:0005524">
    <property type="term" value="F:ATP binding"/>
    <property type="evidence" value="ECO:0007669"/>
    <property type="project" value="UniProtKB-KW"/>
</dbReference>
<evidence type="ECO:0000256" key="4">
    <source>
        <dbReference type="ARBA" id="ARBA00022475"/>
    </source>
</evidence>
<dbReference type="RefSeq" id="WP_093148951.1">
    <property type="nucleotide sequence ID" value="NZ_FNBW01000003.1"/>
</dbReference>
<evidence type="ECO:0000256" key="7">
    <source>
        <dbReference type="ARBA" id="ARBA00022741"/>
    </source>
</evidence>
<keyword evidence="14" id="KW-1185">Reference proteome</keyword>
<dbReference type="EC" id="2.7.13.3" evidence="3"/>
<comment type="catalytic activity">
    <reaction evidence="1">
        <text>ATP + protein L-histidine = ADP + protein N-phospho-L-histidine.</text>
        <dbReference type="EC" id="2.7.13.3"/>
    </reaction>
</comment>
<evidence type="ECO:0000259" key="12">
    <source>
        <dbReference type="PROSITE" id="PS50885"/>
    </source>
</evidence>
<keyword evidence="10" id="KW-0472">Membrane</keyword>
<dbReference type="InterPro" id="IPR036097">
    <property type="entry name" value="HisK_dim/P_sf"/>
</dbReference>
<keyword evidence="6" id="KW-0808">Transferase</keyword>
<dbReference type="Gene3D" id="6.10.340.10">
    <property type="match status" value="1"/>
</dbReference>
<evidence type="ECO:0000256" key="3">
    <source>
        <dbReference type="ARBA" id="ARBA00012438"/>
    </source>
</evidence>
<evidence type="ECO:0000256" key="6">
    <source>
        <dbReference type="ARBA" id="ARBA00022679"/>
    </source>
</evidence>
<feature type="transmembrane region" description="Helical" evidence="10">
    <location>
        <begin position="159"/>
        <end position="182"/>
    </location>
</feature>
<evidence type="ECO:0000256" key="5">
    <source>
        <dbReference type="ARBA" id="ARBA00022553"/>
    </source>
</evidence>
<feature type="domain" description="HAMP" evidence="12">
    <location>
        <begin position="180"/>
        <end position="235"/>
    </location>
</feature>
<comment type="subcellular location">
    <subcellularLocation>
        <location evidence="2">Cell membrane</location>
        <topology evidence="2">Multi-pass membrane protein</topology>
    </subcellularLocation>
</comment>
<feature type="transmembrane region" description="Helical" evidence="10">
    <location>
        <begin position="6"/>
        <end position="25"/>
    </location>
</feature>
<name>A0A8G2EXZ5_9PROT</name>
<evidence type="ECO:0000256" key="10">
    <source>
        <dbReference type="SAM" id="Phobius"/>
    </source>
</evidence>
<dbReference type="PROSITE" id="PS50885">
    <property type="entry name" value="HAMP"/>
    <property type="match status" value="1"/>
</dbReference>
<dbReference type="PROSITE" id="PS50109">
    <property type="entry name" value="HIS_KIN"/>
    <property type="match status" value="1"/>
</dbReference>
<reference evidence="13 14" key="1">
    <citation type="submission" date="2016-10" db="EMBL/GenBank/DDBJ databases">
        <authorList>
            <person name="Varghese N."/>
            <person name="Submissions S."/>
        </authorList>
    </citation>
    <scope>NUCLEOTIDE SEQUENCE [LARGE SCALE GENOMIC DNA]</scope>
    <source>
        <strain evidence="13 14">DSM 18839</strain>
    </source>
</reference>
<dbReference type="PANTHER" id="PTHR44936">
    <property type="entry name" value="SENSOR PROTEIN CREC"/>
    <property type="match status" value="1"/>
</dbReference>
<keyword evidence="10" id="KW-0812">Transmembrane</keyword>
<evidence type="ECO:0000256" key="1">
    <source>
        <dbReference type="ARBA" id="ARBA00000085"/>
    </source>
</evidence>
<dbReference type="PANTHER" id="PTHR44936:SF10">
    <property type="entry name" value="SENSOR PROTEIN RSTB"/>
    <property type="match status" value="1"/>
</dbReference>
<proteinExistence type="predicted"/>
<dbReference type="CDD" id="cd00082">
    <property type="entry name" value="HisKA"/>
    <property type="match status" value="1"/>
</dbReference>
<evidence type="ECO:0000256" key="9">
    <source>
        <dbReference type="ARBA" id="ARBA00022840"/>
    </source>
</evidence>
<organism evidence="13 14">
    <name type="scientific">Thalassobaculum litoreum DSM 18839</name>
    <dbReference type="NCBI Taxonomy" id="1123362"/>
    <lineage>
        <taxon>Bacteria</taxon>
        <taxon>Pseudomonadati</taxon>
        <taxon>Pseudomonadota</taxon>
        <taxon>Alphaproteobacteria</taxon>
        <taxon>Rhodospirillales</taxon>
        <taxon>Thalassobaculaceae</taxon>
        <taxon>Thalassobaculum</taxon>
    </lineage>
</organism>
<dbReference type="Gene3D" id="3.30.565.10">
    <property type="entry name" value="Histidine kinase-like ATPase, C-terminal domain"/>
    <property type="match status" value="1"/>
</dbReference>
<dbReference type="PRINTS" id="PR00344">
    <property type="entry name" value="BCTRLSENSOR"/>
</dbReference>
<evidence type="ECO:0000259" key="11">
    <source>
        <dbReference type="PROSITE" id="PS50109"/>
    </source>
</evidence>
<feature type="domain" description="Histidine kinase" evidence="11">
    <location>
        <begin position="249"/>
        <end position="452"/>
    </location>
</feature>
<dbReference type="CDD" id="cd00075">
    <property type="entry name" value="HATPase"/>
    <property type="match status" value="1"/>
</dbReference>
<dbReference type="GO" id="GO:0005886">
    <property type="term" value="C:plasma membrane"/>
    <property type="evidence" value="ECO:0007669"/>
    <property type="project" value="UniProtKB-SubCell"/>
</dbReference>
<accession>A0A8G2EXZ5</accession>
<dbReference type="InterPro" id="IPR003660">
    <property type="entry name" value="HAMP_dom"/>
</dbReference>
<dbReference type="GO" id="GO:0000155">
    <property type="term" value="F:phosphorelay sensor kinase activity"/>
    <property type="evidence" value="ECO:0007669"/>
    <property type="project" value="InterPro"/>
</dbReference>
<dbReference type="SMART" id="SM00387">
    <property type="entry name" value="HATPase_c"/>
    <property type="match status" value="1"/>
</dbReference>
<keyword evidence="4" id="KW-1003">Cell membrane</keyword>
<gene>
    <name evidence="13" type="ORF">SAMN05660686_01227</name>
</gene>
<dbReference type="OrthoDB" id="9784218at2"/>
<keyword evidence="9" id="KW-0067">ATP-binding</keyword>
<protein>
    <recommendedName>
        <fullName evidence="3">histidine kinase</fullName>
        <ecNumber evidence="3">2.7.13.3</ecNumber>
    </recommendedName>
</protein>